<gene>
    <name evidence="1" type="ORF">DUI87_11237</name>
</gene>
<evidence type="ECO:0000313" key="2">
    <source>
        <dbReference type="Proteomes" id="UP000269221"/>
    </source>
</evidence>
<sequence length="172" mass="20208">MLKDISPPLQRQVGKVEVVQPGEEKVAWRPQRTLPYLKELQAKQNNLEFLIYSPTKWDKQMTDFNEDVQQLQLKTITERAWTFGTSPEEATKVIRGMEQLYREERLRELRLFRLEHRRLQGDRIVAFQYLKGAHRKDGGGLFARAWSDMARGNGFKLKGRRVGLDIMNHSLL</sequence>
<name>A0A3M0KG05_HIRRU</name>
<dbReference type="STRING" id="333673.A0A3M0KG05"/>
<proteinExistence type="predicted"/>
<keyword evidence="2" id="KW-1185">Reference proteome</keyword>
<comment type="caution">
    <text evidence="1">The sequence shown here is derived from an EMBL/GenBank/DDBJ whole genome shotgun (WGS) entry which is preliminary data.</text>
</comment>
<dbReference type="Proteomes" id="UP000269221">
    <property type="component" value="Unassembled WGS sequence"/>
</dbReference>
<dbReference type="EMBL" id="QRBI01000107">
    <property type="protein sequence ID" value="RMC12102.1"/>
    <property type="molecule type" value="Genomic_DNA"/>
</dbReference>
<reference evidence="1 2" key="1">
    <citation type="submission" date="2018-07" db="EMBL/GenBank/DDBJ databases">
        <title>A high quality draft genome assembly of the barn swallow (H. rustica rustica).</title>
        <authorList>
            <person name="Formenti G."/>
            <person name="Chiara M."/>
            <person name="Poveda L."/>
            <person name="Francoijs K.-J."/>
            <person name="Bonisoli-Alquati A."/>
            <person name="Canova L."/>
            <person name="Gianfranceschi L."/>
            <person name="Horner D.S."/>
            <person name="Saino N."/>
        </authorList>
    </citation>
    <scope>NUCLEOTIDE SEQUENCE [LARGE SCALE GENOMIC DNA]</scope>
    <source>
        <strain evidence="1">Chelidonia</strain>
        <tissue evidence="1">Blood</tissue>
    </source>
</reference>
<protein>
    <submittedName>
        <fullName evidence="1">Uncharacterized protein</fullName>
    </submittedName>
</protein>
<accession>A0A3M0KG05</accession>
<organism evidence="1 2">
    <name type="scientific">Hirundo rustica rustica</name>
    <dbReference type="NCBI Taxonomy" id="333673"/>
    <lineage>
        <taxon>Eukaryota</taxon>
        <taxon>Metazoa</taxon>
        <taxon>Chordata</taxon>
        <taxon>Craniata</taxon>
        <taxon>Vertebrata</taxon>
        <taxon>Euteleostomi</taxon>
        <taxon>Archelosauria</taxon>
        <taxon>Archosauria</taxon>
        <taxon>Dinosauria</taxon>
        <taxon>Saurischia</taxon>
        <taxon>Theropoda</taxon>
        <taxon>Coelurosauria</taxon>
        <taxon>Aves</taxon>
        <taxon>Neognathae</taxon>
        <taxon>Neoaves</taxon>
        <taxon>Telluraves</taxon>
        <taxon>Australaves</taxon>
        <taxon>Passeriformes</taxon>
        <taxon>Sylvioidea</taxon>
        <taxon>Hirundinidae</taxon>
        <taxon>Hirundo</taxon>
    </lineage>
</organism>
<evidence type="ECO:0000313" key="1">
    <source>
        <dbReference type="EMBL" id="RMC12102.1"/>
    </source>
</evidence>
<dbReference type="AlphaFoldDB" id="A0A3M0KG05"/>